<protein>
    <submittedName>
        <fullName evidence="1">DUF1329 domain-containing protein</fullName>
    </submittedName>
</protein>
<dbReference type="Pfam" id="PF07044">
    <property type="entry name" value="DUF1329"/>
    <property type="match status" value="1"/>
</dbReference>
<keyword evidence="2" id="KW-1185">Reference proteome</keyword>
<dbReference type="Proteomes" id="UP000596063">
    <property type="component" value="Chromosome"/>
</dbReference>
<organism evidence="1 2">
    <name type="scientific">Spongiibacter nanhainus</name>
    <dbReference type="NCBI Taxonomy" id="2794344"/>
    <lineage>
        <taxon>Bacteria</taxon>
        <taxon>Pseudomonadati</taxon>
        <taxon>Pseudomonadota</taxon>
        <taxon>Gammaproteobacteria</taxon>
        <taxon>Cellvibrionales</taxon>
        <taxon>Spongiibacteraceae</taxon>
        <taxon>Spongiibacter</taxon>
    </lineage>
</organism>
<evidence type="ECO:0000313" key="1">
    <source>
        <dbReference type="EMBL" id="QQD17947.1"/>
    </source>
</evidence>
<reference evidence="1 2" key="1">
    <citation type="submission" date="2020-12" db="EMBL/GenBank/DDBJ databases">
        <authorList>
            <person name="Shan Y."/>
        </authorList>
    </citation>
    <scope>NUCLEOTIDE SEQUENCE [LARGE SCALE GENOMIC DNA]</scope>
    <source>
        <strain evidence="2">csc3.9</strain>
    </source>
</reference>
<name>A0A7T4UPW0_9GAMM</name>
<dbReference type="Gene3D" id="2.50.20.10">
    <property type="entry name" value="Lipoprotein localisation LolA/LolB/LppX"/>
    <property type="match status" value="1"/>
</dbReference>
<dbReference type="InterPro" id="IPR010752">
    <property type="entry name" value="DUF1329"/>
</dbReference>
<sequence>MHIKKYGPEFTRRKFMESLTKGAGTAGVLTSLWPLIGHSADDISKAYPDELLSIEMYTKGKVKPGDVITADNVEHVKDLLTPIAYEQVKSMGRRITIVESTKDVTNLYPYEYLDATLRNQGKAVLDKEGNVRTKDGRPWIGGNPFPQPKNGIEAMYNLTLSWGRHNYSQYAIRDWDLDPDGGLSYVYDFAWAELNANARSDDKTWKGKDDILRYQSVWFTSPSDASGTSFLSIWHYDQNKFPDLYGYIPAFRRVRQYPTNQRFEPLVPGVTFFLSDAWSSGDPLLTWGNYKIVDRKPMLGAVSPKNFNGGYHDNYEKPAHGGPQGQTFYDTYMELVPECLVIDAEPTGYPRAPVGKKRVWVDARNQHFIGYMTFDRRGEMWKSFEPAFAQYKNDKLTVMDGNHPLWSWVHVMSHDIQSNRMSRFVQVKEIAGGYKSIYDPGDVDVYNKFLTVQAMQRLGG</sequence>
<accession>A0A7T4UPW0</accession>
<dbReference type="AlphaFoldDB" id="A0A7T4UPW0"/>
<dbReference type="KEGG" id="snan:I6N98_16640"/>
<dbReference type="EMBL" id="CP066167">
    <property type="protein sequence ID" value="QQD17947.1"/>
    <property type="molecule type" value="Genomic_DNA"/>
</dbReference>
<proteinExistence type="predicted"/>
<dbReference type="RefSeq" id="WP_198569446.1">
    <property type="nucleotide sequence ID" value="NZ_CP066167.1"/>
</dbReference>
<gene>
    <name evidence="1" type="ORF">I6N98_16640</name>
</gene>
<evidence type="ECO:0000313" key="2">
    <source>
        <dbReference type="Proteomes" id="UP000596063"/>
    </source>
</evidence>